<keyword evidence="3" id="KW-1185">Reference proteome</keyword>
<organism evidence="2 3">
    <name type="scientific">Emticicia agri</name>
    <dbReference type="NCBI Taxonomy" id="2492393"/>
    <lineage>
        <taxon>Bacteria</taxon>
        <taxon>Pseudomonadati</taxon>
        <taxon>Bacteroidota</taxon>
        <taxon>Cytophagia</taxon>
        <taxon>Cytophagales</taxon>
        <taxon>Leadbetterellaceae</taxon>
        <taxon>Emticicia</taxon>
    </lineage>
</organism>
<dbReference type="AlphaFoldDB" id="A0A4Q5M0A5"/>
<proteinExistence type="predicted"/>
<dbReference type="Proteomes" id="UP000293162">
    <property type="component" value="Unassembled WGS sequence"/>
</dbReference>
<dbReference type="EMBL" id="SEWF01000016">
    <property type="protein sequence ID" value="RYU95267.1"/>
    <property type="molecule type" value="Genomic_DNA"/>
</dbReference>
<gene>
    <name evidence="2" type="ORF">EWM59_12505</name>
</gene>
<keyword evidence="1" id="KW-0812">Transmembrane</keyword>
<dbReference type="RefSeq" id="WP_130021316.1">
    <property type="nucleotide sequence ID" value="NZ_SEWF01000016.1"/>
</dbReference>
<keyword evidence="1" id="KW-0472">Membrane</keyword>
<sequence length="84" mass="9618">MAEEDDPISIKQKFDGYTFLLAVFSLLSLYLFDNYFSTTETAKNALMRYKAVVEKAPELQITSSGRSKRYYVAFKIRGSERSGN</sequence>
<evidence type="ECO:0000256" key="1">
    <source>
        <dbReference type="SAM" id="Phobius"/>
    </source>
</evidence>
<feature type="transmembrane region" description="Helical" evidence="1">
    <location>
        <begin position="16"/>
        <end position="36"/>
    </location>
</feature>
<comment type="caution">
    <text evidence="2">The sequence shown here is derived from an EMBL/GenBank/DDBJ whole genome shotgun (WGS) entry which is preliminary data.</text>
</comment>
<evidence type="ECO:0000313" key="3">
    <source>
        <dbReference type="Proteomes" id="UP000293162"/>
    </source>
</evidence>
<reference evidence="2 3" key="1">
    <citation type="submission" date="2019-02" db="EMBL/GenBank/DDBJ databases">
        <title>Bacterial novel species Emticicia sp. 17J42-9 isolated from soil.</title>
        <authorList>
            <person name="Jung H.-Y."/>
        </authorList>
    </citation>
    <scope>NUCLEOTIDE SEQUENCE [LARGE SCALE GENOMIC DNA]</scope>
    <source>
        <strain evidence="2 3">17J42-9</strain>
    </source>
</reference>
<name>A0A4Q5M0A5_9BACT</name>
<evidence type="ECO:0000313" key="2">
    <source>
        <dbReference type="EMBL" id="RYU95267.1"/>
    </source>
</evidence>
<keyword evidence="1" id="KW-1133">Transmembrane helix</keyword>
<protein>
    <submittedName>
        <fullName evidence="2">Uncharacterized protein</fullName>
    </submittedName>
</protein>
<accession>A0A4Q5M0A5</accession>